<keyword evidence="3" id="KW-1185">Reference proteome</keyword>
<reference evidence="2 3" key="1">
    <citation type="journal article" date="2013" name="Front. Plant Sci.">
        <title>The Reference Genome of the Halophytic Plant Eutrema salsugineum.</title>
        <authorList>
            <person name="Yang R."/>
            <person name="Jarvis D.E."/>
            <person name="Chen H."/>
            <person name="Beilstein M.A."/>
            <person name="Grimwood J."/>
            <person name="Jenkins J."/>
            <person name="Shu S."/>
            <person name="Prochnik S."/>
            <person name="Xin M."/>
            <person name="Ma C."/>
            <person name="Schmutz J."/>
            <person name="Wing R.A."/>
            <person name="Mitchell-Olds T."/>
            <person name="Schumaker K.S."/>
            <person name="Wang X."/>
        </authorList>
    </citation>
    <scope>NUCLEOTIDE SEQUENCE [LARGE SCALE GENOMIC DNA]</scope>
</reference>
<sequence length="185" mass="21564">MAIKNTLPSPFELKLKHRLEQKPEAKDFTVGVNAKIFRQGCSTPFEEIFFSSAVQDFIWEDEDCPEKVALYELLVDSGITEFEAQFLLIDIILYVCEKTRTVDEEYKGLLSLTVEVTLPKEPVEELNHVGSEQTQPQKPIATTKMREQRRRWQNRSQRESRGDDIHESISDIKYLVWLHLYSPCI</sequence>
<organism evidence="2 3">
    <name type="scientific">Eutrema salsugineum</name>
    <name type="common">Saltwater cress</name>
    <name type="synonym">Sisymbrium salsugineum</name>
    <dbReference type="NCBI Taxonomy" id="72664"/>
    <lineage>
        <taxon>Eukaryota</taxon>
        <taxon>Viridiplantae</taxon>
        <taxon>Streptophyta</taxon>
        <taxon>Embryophyta</taxon>
        <taxon>Tracheophyta</taxon>
        <taxon>Spermatophyta</taxon>
        <taxon>Magnoliopsida</taxon>
        <taxon>eudicotyledons</taxon>
        <taxon>Gunneridae</taxon>
        <taxon>Pentapetalae</taxon>
        <taxon>rosids</taxon>
        <taxon>malvids</taxon>
        <taxon>Brassicales</taxon>
        <taxon>Brassicaceae</taxon>
        <taxon>Eutremeae</taxon>
        <taxon>Eutrema</taxon>
    </lineage>
</organism>
<protein>
    <submittedName>
        <fullName evidence="2">Uncharacterized protein</fullName>
    </submittedName>
</protein>
<dbReference type="OMA" id="FIWEDED"/>
<evidence type="ECO:0000313" key="2">
    <source>
        <dbReference type="EMBL" id="ESQ36391.1"/>
    </source>
</evidence>
<evidence type="ECO:0000313" key="3">
    <source>
        <dbReference type="Proteomes" id="UP000030689"/>
    </source>
</evidence>
<evidence type="ECO:0000256" key="1">
    <source>
        <dbReference type="SAM" id="MobiDB-lite"/>
    </source>
</evidence>
<dbReference type="EMBL" id="KI517683">
    <property type="protein sequence ID" value="ESQ36391.1"/>
    <property type="molecule type" value="Genomic_DNA"/>
</dbReference>
<dbReference type="Gramene" id="ESQ36391">
    <property type="protein sequence ID" value="ESQ36391"/>
    <property type="gene ID" value="EUTSA_v10009852mg"/>
</dbReference>
<feature type="region of interest" description="Disordered" evidence="1">
    <location>
        <begin position="126"/>
        <end position="160"/>
    </location>
</feature>
<proteinExistence type="predicted"/>
<dbReference type="KEGG" id="eus:EUTSA_v10009852mg"/>
<dbReference type="AlphaFoldDB" id="V4MVX1"/>
<gene>
    <name evidence="2" type="ORF">EUTSA_v10009852mg</name>
</gene>
<dbReference type="Proteomes" id="UP000030689">
    <property type="component" value="Unassembled WGS sequence"/>
</dbReference>
<accession>V4MVX1</accession>
<dbReference type="eggNOG" id="ENOG502R1R9">
    <property type="taxonomic scope" value="Eukaryota"/>
</dbReference>
<name>V4MVX1_EUTSA</name>